<reference evidence="2" key="2">
    <citation type="submission" date="2019-06" db="EMBL/GenBank/DDBJ databases">
        <title>Co-occurence of chitin degradation, pigmentation and bioactivity in marine Pseudoalteromonas.</title>
        <authorList>
            <person name="Sonnenschein E.C."/>
            <person name="Bech P.K."/>
        </authorList>
    </citation>
    <scope>NUCLEOTIDE SEQUENCE [LARGE SCALE GENOMIC DNA]</scope>
    <source>
        <strain evidence="2">S2231</strain>
    </source>
</reference>
<reference evidence="1 2" key="1">
    <citation type="submission" date="2017-12" db="EMBL/GenBank/DDBJ databases">
        <authorList>
            <person name="Paulsen S."/>
            <person name="Gram L.K."/>
        </authorList>
    </citation>
    <scope>NUCLEOTIDE SEQUENCE [LARGE SCALE GENOMIC DNA]</scope>
    <source>
        <strain evidence="1 2">S2231</strain>
    </source>
</reference>
<gene>
    <name evidence="1" type="ORF">CWB96_23360</name>
</gene>
<organism evidence="1 2">
    <name type="scientific">Pseudoalteromonas citrea</name>
    <dbReference type="NCBI Taxonomy" id="43655"/>
    <lineage>
        <taxon>Bacteria</taxon>
        <taxon>Pseudomonadati</taxon>
        <taxon>Pseudomonadota</taxon>
        <taxon>Gammaproteobacteria</taxon>
        <taxon>Alteromonadales</taxon>
        <taxon>Pseudoalteromonadaceae</taxon>
        <taxon>Pseudoalteromonas</taxon>
    </lineage>
</organism>
<dbReference type="InterPro" id="IPR036696">
    <property type="entry name" value="YdfO-like_sf"/>
</dbReference>
<dbReference type="AlphaFoldDB" id="A0A5S3X9D3"/>
<dbReference type="InterPro" id="IPR009833">
    <property type="entry name" value="DUF1398"/>
</dbReference>
<name>A0A5S3X9D3_9GAMM</name>
<dbReference type="Proteomes" id="UP000307706">
    <property type="component" value="Unassembled WGS sequence"/>
</dbReference>
<evidence type="ECO:0008006" key="3">
    <source>
        <dbReference type="Google" id="ProtNLM"/>
    </source>
</evidence>
<dbReference type="SUPFAM" id="SSF160419">
    <property type="entry name" value="YdfO-like"/>
    <property type="match status" value="1"/>
</dbReference>
<dbReference type="EMBL" id="PNCL01000434">
    <property type="protein sequence ID" value="TMP47877.1"/>
    <property type="molecule type" value="Genomic_DNA"/>
</dbReference>
<accession>A0A5S3X9D3</accession>
<proteinExistence type="predicted"/>
<comment type="caution">
    <text evidence="1">The sequence shown here is derived from an EMBL/GenBank/DDBJ whole genome shotgun (WGS) entry which is preliminary data.</text>
</comment>
<protein>
    <recommendedName>
        <fullName evidence="3">DUF1398 domain-containing protein</fullName>
    </recommendedName>
</protein>
<dbReference type="OrthoDB" id="6628429at2"/>
<evidence type="ECO:0000313" key="2">
    <source>
        <dbReference type="Proteomes" id="UP000307706"/>
    </source>
</evidence>
<dbReference type="Pfam" id="PF07166">
    <property type="entry name" value="DUF1398"/>
    <property type="match status" value="1"/>
</dbReference>
<sequence length="81" mass="9748">MFDQVRKDLNCELFYSELKRHNVSHYIYYLATDNIHIVLENDNTVLIKGLKKVVNVKFSRNTHLIETSYDRLKSREITFQQ</sequence>
<dbReference type="Gene3D" id="3.30.1810.10">
    <property type="entry name" value="YdfO-like"/>
    <property type="match status" value="1"/>
</dbReference>
<evidence type="ECO:0000313" key="1">
    <source>
        <dbReference type="EMBL" id="TMP47877.1"/>
    </source>
</evidence>
<feature type="non-terminal residue" evidence="1">
    <location>
        <position position="81"/>
    </location>
</feature>